<evidence type="ECO:0000313" key="2">
    <source>
        <dbReference type="Proteomes" id="UP000275846"/>
    </source>
</evidence>
<sequence length="84" mass="10030">MADLTTLFQEMWRQGQVPQDFKDATIVRFYKREWNRQLCDNHRGISLLNIAGKIFDRILLNRLNGHIYTTFVDLKKAFDLVNWA</sequence>
<organism evidence="3">
    <name type="scientific">Schistocephalus solidus</name>
    <name type="common">Tapeworm</name>
    <dbReference type="NCBI Taxonomy" id="70667"/>
    <lineage>
        <taxon>Eukaryota</taxon>
        <taxon>Metazoa</taxon>
        <taxon>Spiralia</taxon>
        <taxon>Lophotrochozoa</taxon>
        <taxon>Platyhelminthes</taxon>
        <taxon>Cestoda</taxon>
        <taxon>Eucestoda</taxon>
        <taxon>Diphyllobothriidea</taxon>
        <taxon>Diphyllobothriidae</taxon>
        <taxon>Schistocephalus</taxon>
    </lineage>
</organism>
<reference evidence="1 2" key="2">
    <citation type="submission" date="2018-11" db="EMBL/GenBank/DDBJ databases">
        <authorList>
            <consortium name="Pathogen Informatics"/>
        </authorList>
    </citation>
    <scope>NUCLEOTIDE SEQUENCE [LARGE SCALE GENOMIC DNA]</scope>
    <source>
        <strain evidence="1 2">NST_G2</strain>
    </source>
</reference>
<protein>
    <submittedName>
        <fullName evidence="3">Reverse transcriptase domain-containing protein</fullName>
    </submittedName>
</protein>
<keyword evidence="2" id="KW-1185">Reference proteome</keyword>
<gene>
    <name evidence="1" type="ORF">SSLN_LOCUS16635</name>
</gene>
<evidence type="ECO:0000313" key="1">
    <source>
        <dbReference type="EMBL" id="VDM03021.1"/>
    </source>
</evidence>
<dbReference type="WBParaSite" id="SSLN_0001727001-mRNA-1">
    <property type="protein sequence ID" value="SSLN_0001727001-mRNA-1"/>
    <property type="gene ID" value="SSLN_0001727001"/>
</dbReference>
<dbReference type="EMBL" id="UYSU01041335">
    <property type="protein sequence ID" value="VDM03021.1"/>
    <property type="molecule type" value="Genomic_DNA"/>
</dbReference>
<dbReference type="AlphaFoldDB" id="A0A183TJI7"/>
<evidence type="ECO:0000313" key="3">
    <source>
        <dbReference type="WBParaSite" id="SSLN_0001727001-mRNA-1"/>
    </source>
</evidence>
<reference evidence="3" key="1">
    <citation type="submission" date="2016-06" db="UniProtKB">
        <authorList>
            <consortium name="WormBaseParasite"/>
        </authorList>
    </citation>
    <scope>IDENTIFICATION</scope>
</reference>
<name>A0A183TJI7_SCHSO</name>
<dbReference type="OrthoDB" id="6145148at2759"/>
<proteinExistence type="predicted"/>
<accession>A0A183TJI7</accession>
<dbReference type="PANTHER" id="PTHR19446">
    <property type="entry name" value="REVERSE TRANSCRIPTASES"/>
    <property type="match status" value="1"/>
</dbReference>
<dbReference type="Proteomes" id="UP000275846">
    <property type="component" value="Unassembled WGS sequence"/>
</dbReference>